<keyword evidence="2" id="KW-0677">Repeat</keyword>
<dbReference type="PANTHER" id="PTHR19876:SF2">
    <property type="entry name" value="COATOMER SUBUNIT BETA"/>
    <property type="match status" value="1"/>
</dbReference>
<dbReference type="GO" id="GO:0006890">
    <property type="term" value="P:retrograde vesicle-mediated transport, Golgi to endoplasmic reticulum"/>
    <property type="evidence" value="ECO:0007669"/>
    <property type="project" value="TreeGrafter"/>
</dbReference>
<dbReference type="AlphaFoldDB" id="A0AAD5Q583"/>
<dbReference type="GO" id="GO:0006886">
    <property type="term" value="P:intracellular protein transport"/>
    <property type="evidence" value="ECO:0007669"/>
    <property type="project" value="TreeGrafter"/>
</dbReference>
<organism evidence="4 5">
    <name type="scientific">Pythium insidiosum</name>
    <name type="common">Pythiosis disease agent</name>
    <dbReference type="NCBI Taxonomy" id="114742"/>
    <lineage>
        <taxon>Eukaryota</taxon>
        <taxon>Sar</taxon>
        <taxon>Stramenopiles</taxon>
        <taxon>Oomycota</taxon>
        <taxon>Peronosporomycetes</taxon>
        <taxon>Pythiales</taxon>
        <taxon>Pythiaceae</taxon>
        <taxon>Pythium</taxon>
    </lineage>
</organism>
<evidence type="ECO:0000256" key="2">
    <source>
        <dbReference type="ARBA" id="ARBA00022737"/>
    </source>
</evidence>
<dbReference type="PANTHER" id="PTHR19876">
    <property type="entry name" value="COATOMER"/>
    <property type="match status" value="1"/>
</dbReference>
<sequence length="271" mass="29785">MPLRLDIKRKLNSRSERVKSVDFHPTEPWVLSALYSGSPWVLSALYSGSVMIWNYDTQSLVKTIEVSGSPVRNAKFVARKQWIITSSDDMQVRVFNYNTLDKVTAFEAHPDFIRHVEVHPTLPCFLTCADDMNIKLWDWDKGFACKQVFEGHGHYVMMAKFNPKDTNTFATEEEARRRAEEEAAARAALAQAEAAASVASSSFSFSSSSSSTSGFSFSSAGGGVPPAAPGSFGFAPPAPVATTAAPASNLLDFELENEMNFDDDDADWGEM</sequence>
<evidence type="ECO:0000256" key="1">
    <source>
        <dbReference type="ARBA" id="ARBA00022574"/>
    </source>
</evidence>
<dbReference type="PROSITE" id="PS50294">
    <property type="entry name" value="WD_REPEATS_REGION"/>
    <property type="match status" value="1"/>
</dbReference>
<reference evidence="4" key="1">
    <citation type="submission" date="2021-12" db="EMBL/GenBank/DDBJ databases">
        <title>Prjna785345.</title>
        <authorList>
            <person name="Rujirawat T."/>
            <person name="Krajaejun T."/>
        </authorList>
    </citation>
    <scope>NUCLEOTIDE SEQUENCE</scope>
    <source>
        <strain evidence="4">Pi057C3</strain>
    </source>
</reference>
<evidence type="ECO:0000313" key="4">
    <source>
        <dbReference type="EMBL" id="KAJ0391616.1"/>
    </source>
</evidence>
<dbReference type="InterPro" id="IPR015943">
    <property type="entry name" value="WD40/YVTN_repeat-like_dom_sf"/>
</dbReference>
<dbReference type="SMART" id="SM00320">
    <property type="entry name" value="WD40"/>
    <property type="match status" value="3"/>
</dbReference>
<gene>
    <name evidence="4" type="ORF">P43SY_004683</name>
</gene>
<dbReference type="GO" id="GO:0030126">
    <property type="term" value="C:COPI vesicle coat"/>
    <property type="evidence" value="ECO:0007669"/>
    <property type="project" value="TreeGrafter"/>
</dbReference>
<proteinExistence type="predicted"/>
<protein>
    <submittedName>
        <fullName evidence="4">Uncharacterized protein</fullName>
    </submittedName>
</protein>
<feature type="repeat" description="WD" evidence="3">
    <location>
        <begin position="106"/>
        <end position="138"/>
    </location>
</feature>
<evidence type="ECO:0000313" key="5">
    <source>
        <dbReference type="Proteomes" id="UP001209570"/>
    </source>
</evidence>
<dbReference type="Proteomes" id="UP001209570">
    <property type="component" value="Unassembled WGS sequence"/>
</dbReference>
<dbReference type="Gene3D" id="2.130.10.10">
    <property type="entry name" value="YVTN repeat-like/Quinoprotein amine dehydrogenase"/>
    <property type="match status" value="1"/>
</dbReference>
<comment type="caution">
    <text evidence="4">The sequence shown here is derived from an EMBL/GenBank/DDBJ whole genome shotgun (WGS) entry which is preliminary data.</text>
</comment>
<dbReference type="InterPro" id="IPR036322">
    <property type="entry name" value="WD40_repeat_dom_sf"/>
</dbReference>
<dbReference type="Pfam" id="PF00400">
    <property type="entry name" value="WD40"/>
    <property type="match status" value="3"/>
</dbReference>
<dbReference type="GO" id="GO:0006891">
    <property type="term" value="P:intra-Golgi vesicle-mediated transport"/>
    <property type="evidence" value="ECO:0007669"/>
    <property type="project" value="TreeGrafter"/>
</dbReference>
<dbReference type="SUPFAM" id="SSF50978">
    <property type="entry name" value="WD40 repeat-like"/>
    <property type="match status" value="1"/>
</dbReference>
<dbReference type="EMBL" id="JAKCXM010000933">
    <property type="protein sequence ID" value="KAJ0391616.1"/>
    <property type="molecule type" value="Genomic_DNA"/>
</dbReference>
<name>A0AAD5Q583_PYTIN</name>
<keyword evidence="5" id="KW-1185">Reference proteome</keyword>
<evidence type="ECO:0000256" key="3">
    <source>
        <dbReference type="PROSITE-ProRule" id="PRU00221"/>
    </source>
</evidence>
<dbReference type="InterPro" id="IPR050844">
    <property type="entry name" value="Coatomer_complex_subunit"/>
</dbReference>
<dbReference type="GO" id="GO:0006888">
    <property type="term" value="P:endoplasmic reticulum to Golgi vesicle-mediated transport"/>
    <property type="evidence" value="ECO:0007669"/>
    <property type="project" value="TreeGrafter"/>
</dbReference>
<accession>A0AAD5Q583</accession>
<keyword evidence="1 3" id="KW-0853">WD repeat</keyword>
<dbReference type="PROSITE" id="PS50082">
    <property type="entry name" value="WD_REPEATS_2"/>
    <property type="match status" value="1"/>
</dbReference>
<dbReference type="InterPro" id="IPR001680">
    <property type="entry name" value="WD40_rpt"/>
</dbReference>